<sequence length="73" mass="8222">HTDNNTDVQVGSSSKMEINMQDIYPSSFIQQVSSHLKDTQSWVDEVNNQVANKPNTLSTIDSNIRTIKNSRTL</sequence>
<reference evidence="1" key="1">
    <citation type="submission" date="2021-06" db="EMBL/GenBank/DDBJ databases">
        <authorList>
            <person name="Kallberg Y."/>
            <person name="Tangrot J."/>
            <person name="Rosling A."/>
        </authorList>
    </citation>
    <scope>NUCLEOTIDE SEQUENCE</scope>
    <source>
        <strain evidence="1">CL356</strain>
    </source>
</reference>
<organism evidence="1 2">
    <name type="scientific">Acaulospora colombiana</name>
    <dbReference type="NCBI Taxonomy" id="27376"/>
    <lineage>
        <taxon>Eukaryota</taxon>
        <taxon>Fungi</taxon>
        <taxon>Fungi incertae sedis</taxon>
        <taxon>Mucoromycota</taxon>
        <taxon>Glomeromycotina</taxon>
        <taxon>Glomeromycetes</taxon>
        <taxon>Diversisporales</taxon>
        <taxon>Acaulosporaceae</taxon>
        <taxon>Acaulospora</taxon>
    </lineage>
</organism>
<dbReference type="Proteomes" id="UP000789525">
    <property type="component" value="Unassembled WGS sequence"/>
</dbReference>
<comment type="caution">
    <text evidence="1">The sequence shown here is derived from an EMBL/GenBank/DDBJ whole genome shotgun (WGS) entry which is preliminary data.</text>
</comment>
<evidence type="ECO:0000313" key="2">
    <source>
        <dbReference type="Proteomes" id="UP000789525"/>
    </source>
</evidence>
<protein>
    <submittedName>
        <fullName evidence="1">112_t:CDS:1</fullName>
    </submittedName>
</protein>
<gene>
    <name evidence="1" type="ORF">ACOLOM_LOCUS4724</name>
</gene>
<proteinExistence type="predicted"/>
<dbReference type="EMBL" id="CAJVPT010008054">
    <property type="protein sequence ID" value="CAG8547703.1"/>
    <property type="molecule type" value="Genomic_DNA"/>
</dbReference>
<evidence type="ECO:0000313" key="1">
    <source>
        <dbReference type="EMBL" id="CAG8547703.1"/>
    </source>
</evidence>
<name>A0ACA9LS47_9GLOM</name>
<accession>A0ACA9LS47</accession>
<keyword evidence="2" id="KW-1185">Reference proteome</keyword>
<feature type="non-terminal residue" evidence="1">
    <location>
        <position position="1"/>
    </location>
</feature>